<accession>A0ABS3WG04</accession>
<comment type="caution">
    <text evidence="8">The sequence shown here is derived from an EMBL/GenBank/DDBJ whole genome shotgun (WGS) entry which is preliminary data.</text>
</comment>
<dbReference type="PROSITE" id="PS51898">
    <property type="entry name" value="TYR_RECOMBINASE"/>
    <property type="match status" value="1"/>
</dbReference>
<dbReference type="InterPro" id="IPR002104">
    <property type="entry name" value="Integrase_catalytic"/>
</dbReference>
<dbReference type="EMBL" id="JAGGDJ010000026">
    <property type="protein sequence ID" value="MBO7747041.1"/>
    <property type="molecule type" value="Genomic_DNA"/>
</dbReference>
<protein>
    <submittedName>
        <fullName evidence="8">Tyrosine-type recombinase/integrase</fullName>
    </submittedName>
</protein>
<evidence type="ECO:0000256" key="2">
    <source>
        <dbReference type="ARBA" id="ARBA00022908"/>
    </source>
</evidence>
<dbReference type="Pfam" id="PF02899">
    <property type="entry name" value="Phage_int_SAM_1"/>
    <property type="match status" value="1"/>
</dbReference>
<evidence type="ECO:0000313" key="9">
    <source>
        <dbReference type="Proteomes" id="UP000670947"/>
    </source>
</evidence>
<comment type="similarity">
    <text evidence="1">Belongs to the 'phage' integrase family.</text>
</comment>
<evidence type="ECO:0000256" key="5">
    <source>
        <dbReference type="PROSITE-ProRule" id="PRU01248"/>
    </source>
</evidence>
<dbReference type="PANTHER" id="PTHR30349:SF41">
    <property type="entry name" value="INTEGRASE_RECOMBINASE PROTEIN MJ0367-RELATED"/>
    <property type="match status" value="1"/>
</dbReference>
<proteinExistence type="inferred from homology"/>
<dbReference type="RefSeq" id="WP_208849775.1">
    <property type="nucleotide sequence ID" value="NZ_JAGGDJ010000026.1"/>
</dbReference>
<dbReference type="Gene3D" id="1.10.150.130">
    <property type="match status" value="1"/>
</dbReference>
<keyword evidence="2" id="KW-0229">DNA integration</keyword>
<dbReference type="SUPFAM" id="SSF56349">
    <property type="entry name" value="DNA breaking-rejoining enzymes"/>
    <property type="match status" value="1"/>
</dbReference>
<dbReference type="InterPro" id="IPR011010">
    <property type="entry name" value="DNA_brk_join_enz"/>
</dbReference>
<feature type="domain" description="Tyr recombinase" evidence="6">
    <location>
        <begin position="109"/>
        <end position="295"/>
    </location>
</feature>
<gene>
    <name evidence="8" type="ORF">I8J29_22835</name>
</gene>
<dbReference type="InterPro" id="IPR044068">
    <property type="entry name" value="CB"/>
</dbReference>
<dbReference type="InterPro" id="IPR010998">
    <property type="entry name" value="Integrase_recombinase_N"/>
</dbReference>
<dbReference type="Gene3D" id="1.10.443.10">
    <property type="entry name" value="Intergrase catalytic core"/>
    <property type="match status" value="1"/>
</dbReference>
<evidence type="ECO:0000313" key="8">
    <source>
        <dbReference type="EMBL" id="MBO7747041.1"/>
    </source>
</evidence>
<organism evidence="8 9">
    <name type="scientific">Paenibacillus artemisiicola</name>
    <dbReference type="NCBI Taxonomy" id="1172618"/>
    <lineage>
        <taxon>Bacteria</taxon>
        <taxon>Bacillati</taxon>
        <taxon>Bacillota</taxon>
        <taxon>Bacilli</taxon>
        <taxon>Bacillales</taxon>
        <taxon>Paenibacillaceae</taxon>
        <taxon>Paenibacillus</taxon>
    </lineage>
</organism>
<evidence type="ECO:0000259" key="6">
    <source>
        <dbReference type="PROSITE" id="PS51898"/>
    </source>
</evidence>
<dbReference type="Proteomes" id="UP000670947">
    <property type="component" value="Unassembled WGS sequence"/>
</dbReference>
<keyword evidence="3 5" id="KW-0238">DNA-binding</keyword>
<reference evidence="8 9" key="1">
    <citation type="submission" date="2021-03" db="EMBL/GenBank/DDBJ databases">
        <title>Paenibacillus artemisicola MWE-103 whole genome sequence.</title>
        <authorList>
            <person name="Ham Y.J."/>
        </authorList>
    </citation>
    <scope>NUCLEOTIDE SEQUENCE [LARGE SCALE GENOMIC DNA]</scope>
    <source>
        <strain evidence="8 9">MWE-103</strain>
    </source>
</reference>
<dbReference type="InterPro" id="IPR013762">
    <property type="entry name" value="Integrase-like_cat_sf"/>
</dbReference>
<dbReference type="PANTHER" id="PTHR30349">
    <property type="entry name" value="PHAGE INTEGRASE-RELATED"/>
    <property type="match status" value="1"/>
</dbReference>
<evidence type="ECO:0000256" key="1">
    <source>
        <dbReference type="ARBA" id="ARBA00008857"/>
    </source>
</evidence>
<keyword evidence="4" id="KW-0233">DNA recombination</keyword>
<evidence type="ECO:0000256" key="3">
    <source>
        <dbReference type="ARBA" id="ARBA00023125"/>
    </source>
</evidence>
<dbReference type="InterPro" id="IPR004107">
    <property type="entry name" value="Integrase_SAM-like_N"/>
</dbReference>
<evidence type="ECO:0000259" key="7">
    <source>
        <dbReference type="PROSITE" id="PS51900"/>
    </source>
</evidence>
<evidence type="ECO:0000256" key="4">
    <source>
        <dbReference type="ARBA" id="ARBA00023172"/>
    </source>
</evidence>
<feature type="domain" description="Core-binding (CB)" evidence="7">
    <location>
        <begin position="5"/>
        <end position="87"/>
    </location>
</feature>
<name>A0ABS3WG04_9BACL</name>
<keyword evidence="9" id="KW-1185">Reference proteome</keyword>
<dbReference type="PROSITE" id="PS51900">
    <property type="entry name" value="CB"/>
    <property type="match status" value="1"/>
</dbReference>
<sequence length="305" mass="35046">MPIDDLHEEVLDTFVVWLKDRGYTQETQTGYLHDVRLFLRSFPDKPVSAIRKIDVMGHLTKIRNSGSGERARNRSLSAIRLFFKIMIEFEFVNSNPAIDVPKSKVEKNKVPVYIEKNDLGGLLEKVSSKYFVRDITILALMSYSGLRVGEIHRLNISDYQEQSGQLAILGKGRKWRYIPLPTDLNVLVKQCLTERLVPKRHKENAFFISRLGRRLSKRAIQYVAEHAFHTFKVENPQYKDTPLSAHKLRHSFATNLLASGHVDLRTLQELLGHEDISTTQIYTHVSDKAKKEAMAAVHPILPINY</sequence>
<dbReference type="Pfam" id="PF00589">
    <property type="entry name" value="Phage_integrase"/>
    <property type="match status" value="1"/>
</dbReference>
<dbReference type="InterPro" id="IPR050090">
    <property type="entry name" value="Tyrosine_recombinase_XerCD"/>
</dbReference>